<evidence type="ECO:0000313" key="3">
    <source>
        <dbReference type="Proteomes" id="UP001438112"/>
    </source>
</evidence>
<protein>
    <submittedName>
        <fullName evidence="2">Uncharacterized protein</fullName>
    </submittedName>
</protein>
<reference evidence="2 3" key="1">
    <citation type="submission" date="2024-03" db="EMBL/GenBank/DDBJ databases">
        <title>Inconsistent identification of Apilactobacillus kunkeei-related strains obtained by well-developed overall genome related indices.</title>
        <authorList>
            <person name="Maeno S."/>
            <person name="Endo A."/>
        </authorList>
    </citation>
    <scope>NUCLEOTIDE SEQUENCE [LARGE SCALE GENOMIC DNA]</scope>
    <source>
        <strain evidence="2 3">20H-10</strain>
    </source>
</reference>
<proteinExistence type="predicted"/>
<feature type="transmembrane region" description="Helical" evidence="1">
    <location>
        <begin position="6"/>
        <end position="32"/>
    </location>
</feature>
<keyword evidence="1" id="KW-0812">Transmembrane</keyword>
<name>A0ABP9ZG80_9LACO</name>
<evidence type="ECO:0000256" key="1">
    <source>
        <dbReference type="SAM" id="Phobius"/>
    </source>
</evidence>
<accession>A0ABP9ZG80</accession>
<keyword evidence="1" id="KW-1133">Transmembrane helix</keyword>
<dbReference type="EMBL" id="BAABVV010000017">
    <property type="protein sequence ID" value="GAA6113752.1"/>
    <property type="molecule type" value="Genomic_DNA"/>
</dbReference>
<keyword evidence="1" id="KW-0472">Membrane</keyword>
<organism evidence="2 3">
    <name type="scientific">Apilactobacillus apinorum</name>
    <dbReference type="NCBI Taxonomy" id="1218495"/>
    <lineage>
        <taxon>Bacteria</taxon>
        <taxon>Bacillati</taxon>
        <taxon>Bacillota</taxon>
        <taxon>Bacilli</taxon>
        <taxon>Lactobacillales</taxon>
        <taxon>Lactobacillaceae</taxon>
        <taxon>Apilactobacillus</taxon>
    </lineage>
</organism>
<comment type="caution">
    <text evidence="2">The sequence shown here is derived from an EMBL/GenBank/DDBJ whole genome shotgun (WGS) entry which is preliminary data.</text>
</comment>
<sequence length="43" mass="4962">MTVSLMTILFFILGFIALFIISTLSTMLVISLKNKREKNDRNK</sequence>
<evidence type="ECO:0000313" key="2">
    <source>
        <dbReference type="EMBL" id="GAA6113752.1"/>
    </source>
</evidence>
<dbReference type="Proteomes" id="UP001438112">
    <property type="component" value="Unassembled WGS sequence"/>
</dbReference>
<keyword evidence="3" id="KW-1185">Reference proteome</keyword>
<gene>
    <name evidence="2" type="ORF">AP20H10_01150</name>
</gene>